<keyword evidence="5 6" id="KW-0687">Ribonucleoprotein</keyword>
<dbReference type="PANTHER" id="PTHR10724">
    <property type="entry name" value="30S RIBOSOMAL PROTEIN S1"/>
    <property type="match status" value="1"/>
</dbReference>
<feature type="domain" description="S1 motif" evidence="7">
    <location>
        <begin position="364"/>
        <end position="434"/>
    </location>
</feature>
<dbReference type="CDD" id="cd05687">
    <property type="entry name" value="S1_RPS1_repeat_ec1_hs1"/>
    <property type="match status" value="1"/>
</dbReference>
<dbReference type="Pfam" id="PF00575">
    <property type="entry name" value="S1"/>
    <property type="match status" value="6"/>
</dbReference>
<dbReference type="NCBIfam" id="NF004952">
    <property type="entry name" value="PRK06299.1-2"/>
    <property type="match status" value="1"/>
</dbReference>
<dbReference type="NCBIfam" id="NF004951">
    <property type="entry name" value="PRK06299.1-1"/>
    <property type="match status" value="1"/>
</dbReference>
<evidence type="ECO:0000256" key="4">
    <source>
        <dbReference type="ARBA" id="ARBA00022980"/>
    </source>
</evidence>
<dbReference type="FunFam" id="2.40.50.140:FF:000011">
    <property type="entry name" value="30S ribosomal protein S1"/>
    <property type="match status" value="1"/>
</dbReference>
<dbReference type="InterPro" id="IPR050437">
    <property type="entry name" value="Ribos_protein_bS1-like"/>
</dbReference>
<accession>A0A077P038</accession>
<dbReference type="AlphaFoldDB" id="A0A077P038"/>
<evidence type="ECO:0000256" key="6">
    <source>
        <dbReference type="PIRNR" id="PIRNR002111"/>
    </source>
</evidence>
<dbReference type="SUPFAM" id="SSF50249">
    <property type="entry name" value="Nucleic acid-binding proteins"/>
    <property type="match status" value="6"/>
</dbReference>
<evidence type="ECO:0000256" key="1">
    <source>
        <dbReference type="ARBA" id="ARBA00006767"/>
    </source>
</evidence>
<evidence type="ECO:0000256" key="2">
    <source>
        <dbReference type="ARBA" id="ARBA00022737"/>
    </source>
</evidence>
<dbReference type="PIRSF" id="PIRSF002111">
    <property type="entry name" value="RpsA"/>
    <property type="match status" value="1"/>
</dbReference>
<feature type="domain" description="S1 motif" evidence="7">
    <location>
        <begin position="451"/>
        <end position="520"/>
    </location>
</feature>
<dbReference type="CDD" id="cd05691">
    <property type="entry name" value="S1_RPS1_repeat_ec6"/>
    <property type="match status" value="1"/>
</dbReference>
<dbReference type="Proteomes" id="UP000028483">
    <property type="component" value="Unassembled WGS sequence"/>
</dbReference>
<dbReference type="FunFam" id="2.40.50.140:FF:000018">
    <property type="entry name" value="30S ribosomal protein S1"/>
    <property type="match status" value="1"/>
</dbReference>
<dbReference type="PROSITE" id="PS50889">
    <property type="entry name" value="S4"/>
    <property type="match status" value="1"/>
</dbReference>
<feature type="domain" description="S1 motif" evidence="7">
    <location>
        <begin position="277"/>
        <end position="347"/>
    </location>
</feature>
<gene>
    <name evidence="8" type="primary">rpsA</name>
    <name evidence="8" type="ORF">XBO1_600084</name>
</gene>
<dbReference type="GO" id="GO:0022627">
    <property type="term" value="C:cytosolic small ribosomal subunit"/>
    <property type="evidence" value="ECO:0007669"/>
    <property type="project" value="TreeGrafter"/>
</dbReference>
<dbReference type="EMBL" id="CBSX010000227">
    <property type="protein sequence ID" value="CDH07857.1"/>
    <property type="molecule type" value="Genomic_DNA"/>
</dbReference>
<protein>
    <recommendedName>
        <fullName evidence="6">30S ribosomal protein S1</fullName>
    </recommendedName>
</protein>
<dbReference type="CDD" id="cd05688">
    <property type="entry name" value="S1_RPS1_repeat_ec3"/>
    <property type="match status" value="1"/>
</dbReference>
<evidence type="ECO:0000256" key="5">
    <source>
        <dbReference type="ARBA" id="ARBA00023274"/>
    </source>
</evidence>
<dbReference type="GO" id="GO:0003729">
    <property type="term" value="F:mRNA binding"/>
    <property type="evidence" value="ECO:0007669"/>
    <property type="project" value="TreeGrafter"/>
</dbReference>
<keyword evidence="3 6" id="KW-0694">RNA-binding</keyword>
<organism evidence="8">
    <name type="scientific">Xenorhabdus bovienii str. oregonense</name>
    <dbReference type="NCBI Taxonomy" id="1398202"/>
    <lineage>
        <taxon>Bacteria</taxon>
        <taxon>Pseudomonadati</taxon>
        <taxon>Pseudomonadota</taxon>
        <taxon>Gammaproteobacteria</taxon>
        <taxon>Enterobacterales</taxon>
        <taxon>Morganellaceae</taxon>
        <taxon>Xenorhabdus</taxon>
    </lineage>
</organism>
<reference evidence="8" key="1">
    <citation type="submission" date="2013-07" db="EMBL/GenBank/DDBJ databases">
        <title>Sub-species coevolution in mutualistic symbiosis.</title>
        <authorList>
            <person name="Murfin K."/>
            <person name="Klassen J."/>
            <person name="Lee M."/>
            <person name="Forst S."/>
            <person name="Stock P."/>
            <person name="Goodrich-Blair H."/>
        </authorList>
    </citation>
    <scope>NUCLEOTIDE SEQUENCE [LARGE SCALE GENOMIC DNA]</scope>
    <source>
        <strain evidence="8">Oregonense</strain>
    </source>
</reference>
<dbReference type="GO" id="GO:0003735">
    <property type="term" value="F:structural constituent of ribosome"/>
    <property type="evidence" value="ECO:0007669"/>
    <property type="project" value="InterPro"/>
</dbReference>
<feature type="domain" description="S1 motif" evidence="7">
    <location>
        <begin position="105"/>
        <end position="171"/>
    </location>
</feature>
<comment type="function">
    <text evidence="6">Binds mRNA; thus facilitating recognition of the initiation point. It is needed to translate mRNA with a short Shine-Dalgarno (SD) purine-rich sequence.</text>
</comment>
<evidence type="ECO:0000313" key="8">
    <source>
        <dbReference type="EMBL" id="CDH07857.1"/>
    </source>
</evidence>
<keyword evidence="2" id="KW-0677">Repeat</keyword>
<dbReference type="InterPro" id="IPR000110">
    <property type="entry name" value="Ribosomal_bS1"/>
</dbReference>
<dbReference type="NCBIfam" id="TIGR00717">
    <property type="entry name" value="rpsA"/>
    <property type="match status" value="1"/>
</dbReference>
<dbReference type="FunFam" id="2.40.50.140:FF:000021">
    <property type="entry name" value="30S ribosomal protein S1"/>
    <property type="match status" value="1"/>
</dbReference>
<dbReference type="CDD" id="cd04465">
    <property type="entry name" value="S1_RPS1_repeat_ec2_hs2"/>
    <property type="match status" value="1"/>
</dbReference>
<dbReference type="PRINTS" id="PR00681">
    <property type="entry name" value="RIBOSOMALS1"/>
</dbReference>
<dbReference type="Gene3D" id="2.40.50.140">
    <property type="entry name" value="Nucleic acid-binding proteins"/>
    <property type="match status" value="6"/>
</dbReference>
<dbReference type="GO" id="GO:0006412">
    <property type="term" value="P:translation"/>
    <property type="evidence" value="ECO:0007669"/>
    <property type="project" value="InterPro"/>
</dbReference>
<sequence length="557" mass="61478">MTESFAQLFEESLQVIETRPGAIVRGVVVSIDKDVVLVDAGLKSESAIPVEQFKNAQGELEIQVGDEIDVALDAVEDGFGETILSREKAKRHEAWLMLEKAYEEAETVTGVINGKVKGGFTVELNGIRAFLPGSLVDVRPVRDTAHLEGKELEFKVIKLDQKRNNVVVSRRAVIESENSAERDQLLENLQEGMEVKGIVKNLTDYGAFVDLGGVDGLLHITDMAWKRVKHPSEIVNVGDEITVKVLKFDRERTRVSLGLKQLGEDPWVAIAKRYPESTRLTGRVTNLTDYGCFVEIEEGVEGLVHVSEMDWTNKNIHPSKVVNVGDVVEVMVLDIDEERRRISLGLKQCKSNPWQQFAETHNKNDRVEGKIKSITDFGIFIGLDGGIDGLVHLSDISWNVAGEEAVREYKKGDEIAAVVLQVDAERERISLGIKQLAEDPFNNYLSVNKKGTIVNGKVTAVDAKGATVELADGVEGYLRASEASRDRIEDATQVLNVGDEVEAKYVGVDRKNRIVNLSVRAKDEADEKDAIASVNKQEDTNFANNAMAEAFKAAKGE</sequence>
<dbReference type="FunFam" id="2.40.50.140:FF:000017">
    <property type="entry name" value="30S ribosomal protein S1"/>
    <property type="match status" value="1"/>
</dbReference>
<dbReference type="FunFam" id="2.40.50.140:FF:000036">
    <property type="entry name" value="30S ribosomal protein S1"/>
    <property type="match status" value="1"/>
</dbReference>
<dbReference type="SMART" id="SM00316">
    <property type="entry name" value="S1"/>
    <property type="match status" value="6"/>
</dbReference>
<evidence type="ECO:0000256" key="3">
    <source>
        <dbReference type="ARBA" id="ARBA00022884"/>
    </source>
</evidence>
<dbReference type="RefSeq" id="WP_012987388.1">
    <property type="nucleotide sequence ID" value="NZ_CAWLUU010000056.1"/>
</dbReference>
<dbReference type="FunFam" id="2.40.50.140:FF:000016">
    <property type="entry name" value="30S ribosomal protein S1"/>
    <property type="match status" value="1"/>
</dbReference>
<dbReference type="PANTHER" id="PTHR10724:SF7">
    <property type="entry name" value="SMALL RIBOSOMAL SUBUNIT PROTEIN BS1C"/>
    <property type="match status" value="1"/>
</dbReference>
<comment type="caution">
    <text evidence="8">The sequence shown here is derived from an EMBL/GenBank/DDBJ whole genome shotgun (WGS) entry which is preliminary data.</text>
</comment>
<dbReference type="InterPro" id="IPR035104">
    <property type="entry name" value="Ribosomal_protein_S1-like"/>
</dbReference>
<comment type="similarity">
    <text evidence="1 6">Belongs to the bacterial ribosomal protein bS1 family.</text>
</comment>
<dbReference type="HOGENOM" id="CLU_015805_2_1_6"/>
<dbReference type="PROSITE" id="PS50126">
    <property type="entry name" value="S1"/>
    <property type="match status" value="6"/>
</dbReference>
<feature type="domain" description="S1 motif" evidence="7">
    <location>
        <begin position="192"/>
        <end position="260"/>
    </location>
</feature>
<evidence type="ECO:0000259" key="7">
    <source>
        <dbReference type="PROSITE" id="PS50126"/>
    </source>
</evidence>
<proteinExistence type="inferred from homology"/>
<dbReference type="InterPro" id="IPR012340">
    <property type="entry name" value="NA-bd_OB-fold"/>
</dbReference>
<keyword evidence="4 6" id="KW-0689">Ribosomal protein</keyword>
<feature type="domain" description="S1 motif" evidence="7">
    <location>
        <begin position="21"/>
        <end position="87"/>
    </location>
</feature>
<dbReference type="InterPro" id="IPR003029">
    <property type="entry name" value="S1_domain"/>
</dbReference>
<dbReference type="NCBIfam" id="NF004954">
    <property type="entry name" value="PRK06299.1-4"/>
    <property type="match status" value="1"/>
</dbReference>
<name>A0A077P038_XENBV</name>
<dbReference type="PATRIC" id="fig|406818.4.peg.734"/>